<keyword evidence="2" id="KW-0472">Membrane</keyword>
<name>A0ABV5RMY3_9ACTN</name>
<comment type="caution">
    <text evidence="3">The sequence shown here is derived from an EMBL/GenBank/DDBJ whole genome shotgun (WGS) entry which is preliminary data.</text>
</comment>
<evidence type="ECO:0000256" key="2">
    <source>
        <dbReference type="SAM" id="Phobius"/>
    </source>
</evidence>
<reference evidence="3 4" key="1">
    <citation type="submission" date="2024-09" db="EMBL/GenBank/DDBJ databases">
        <authorList>
            <person name="Sun Q."/>
            <person name="Mori K."/>
        </authorList>
    </citation>
    <scope>NUCLEOTIDE SEQUENCE [LARGE SCALE GENOMIC DNA]</scope>
    <source>
        <strain evidence="3 4">JCM 3331</strain>
    </source>
</reference>
<feature type="transmembrane region" description="Helical" evidence="2">
    <location>
        <begin position="328"/>
        <end position="349"/>
    </location>
</feature>
<dbReference type="RefSeq" id="WP_345515378.1">
    <property type="nucleotide sequence ID" value="NZ_BAAAXD010000030.1"/>
</dbReference>
<evidence type="ECO:0000256" key="1">
    <source>
        <dbReference type="SAM" id="MobiDB-lite"/>
    </source>
</evidence>
<feature type="region of interest" description="Disordered" evidence="1">
    <location>
        <begin position="437"/>
        <end position="512"/>
    </location>
</feature>
<feature type="transmembrane region" description="Helical" evidence="2">
    <location>
        <begin position="400"/>
        <end position="422"/>
    </location>
</feature>
<sequence length="747" mass="76826">MTPQPPPPGYAPVAPPPVQPSPVGEFFGRAVRGDWLGSAKAAAWPTGLILALAVALAIPSYGQDDEVVVGWSDRLRIALAMLLQAFGGGFEVRADASGGPGSGLTGSGFGDYGSCCVGAGGSGGFGDSFGTSGQGGATLSLVPLTVTVLWVGALLLAARAVRKQGGGMEAAVRISALVTGAILVFGLFAQPDVAGVSVSSSPFLAALGALVISLLVTGGVLQRDDLAHWLAQRPVAQSVVRATGTAVRALGAVTLLCALIGFIAYANIDEVDGTAMLLTLPVLPNIGLMVLGVSWGAPVEYDVQGHVSWFGSGTEHGGFGLFELGDAVNGWAVAGAVLTGVVCALYVGVSAARRSADRREQVIAGGLFLTLYVLLTAFSGVSTELAGGVADAGGRGTAELAPAVADALLFGLLWVAGAVLVAPHLLRLAGQQGHAVQPGRAVQQPFQPGPPPTWNPQSRNQLPSLPQPRNQPQQQAPVAPAVPPTPTPYDPQTVHLGPAPTLQPPVPGDPSAAAAGKRAVLVWGATLVAAVVLGGGITAGALFLKNGNQHPPAAATDDKPAASRSSDSNPSGTPSTTEPAAPPADPVTSPSAPAAPTVPDGYRMVSDSAGFSFAVPIPWDRESEKNHQITYAGSTGRAELKVGVIRNAPYSSYENFQNLEETADANQKNYRRLRLGANTFQGLPGAIWEYTYEDKQSGETIHAIDQSYIADDGTEYAIYTTERDSYWPEARQIFDTALSTWTLNDVD</sequence>
<dbReference type="EMBL" id="JBHMCG010000218">
    <property type="protein sequence ID" value="MFB9579242.1"/>
    <property type="molecule type" value="Genomic_DNA"/>
</dbReference>
<feature type="compositionally biased region" description="Low complexity" evidence="1">
    <location>
        <begin position="570"/>
        <end position="579"/>
    </location>
</feature>
<feature type="region of interest" description="Disordered" evidence="1">
    <location>
        <begin position="550"/>
        <end position="601"/>
    </location>
</feature>
<dbReference type="Proteomes" id="UP001589710">
    <property type="component" value="Unassembled WGS sequence"/>
</dbReference>
<accession>A0ABV5RMY3</accession>
<feature type="compositionally biased region" description="Polar residues" evidence="1">
    <location>
        <begin position="455"/>
        <end position="464"/>
    </location>
</feature>
<feature type="compositionally biased region" description="Low complexity" evidence="1">
    <location>
        <begin position="586"/>
        <end position="600"/>
    </location>
</feature>
<feature type="compositionally biased region" description="Low complexity" evidence="1">
    <location>
        <begin position="467"/>
        <end position="479"/>
    </location>
</feature>
<feature type="transmembrane region" description="Helical" evidence="2">
    <location>
        <begin position="137"/>
        <end position="158"/>
    </location>
</feature>
<gene>
    <name evidence="3" type="ORF">ACFFTL_45110</name>
</gene>
<feature type="transmembrane region" description="Helical" evidence="2">
    <location>
        <begin position="42"/>
        <end position="62"/>
    </location>
</feature>
<dbReference type="PANTHER" id="PTHR24216">
    <property type="entry name" value="PAXILLIN-RELATED"/>
    <property type="match status" value="1"/>
</dbReference>
<evidence type="ECO:0000313" key="3">
    <source>
        <dbReference type="EMBL" id="MFB9579242.1"/>
    </source>
</evidence>
<feature type="transmembrane region" description="Helical" evidence="2">
    <location>
        <begin position="242"/>
        <end position="268"/>
    </location>
</feature>
<evidence type="ECO:0000313" key="4">
    <source>
        <dbReference type="Proteomes" id="UP001589710"/>
    </source>
</evidence>
<feature type="transmembrane region" description="Helical" evidence="2">
    <location>
        <begin position="201"/>
        <end position="221"/>
    </location>
</feature>
<keyword evidence="4" id="KW-1185">Reference proteome</keyword>
<feature type="compositionally biased region" description="Pro residues" evidence="1">
    <location>
        <begin position="480"/>
        <end position="489"/>
    </location>
</feature>
<feature type="transmembrane region" description="Helical" evidence="2">
    <location>
        <begin position="520"/>
        <end position="544"/>
    </location>
</feature>
<feature type="transmembrane region" description="Helical" evidence="2">
    <location>
        <begin position="170"/>
        <end position="189"/>
    </location>
</feature>
<dbReference type="PANTHER" id="PTHR24216:SF65">
    <property type="entry name" value="PAXILLIN-LIKE PROTEIN 1"/>
    <property type="match status" value="1"/>
</dbReference>
<protein>
    <submittedName>
        <fullName evidence="3">Uncharacterized protein</fullName>
    </submittedName>
</protein>
<keyword evidence="2" id="KW-1133">Transmembrane helix</keyword>
<keyword evidence="2" id="KW-0812">Transmembrane</keyword>
<feature type="transmembrane region" description="Helical" evidence="2">
    <location>
        <begin position="361"/>
        <end position="380"/>
    </location>
</feature>
<organism evidence="3 4">
    <name type="scientific">Streptomyces yanii</name>
    <dbReference type="NCBI Taxonomy" id="78510"/>
    <lineage>
        <taxon>Bacteria</taxon>
        <taxon>Bacillati</taxon>
        <taxon>Actinomycetota</taxon>
        <taxon>Actinomycetes</taxon>
        <taxon>Kitasatosporales</taxon>
        <taxon>Streptomycetaceae</taxon>
        <taxon>Streptomyces</taxon>
    </lineage>
</organism>
<proteinExistence type="predicted"/>